<gene>
    <name evidence="1" type="ORF">GH741_11555</name>
</gene>
<evidence type="ECO:0000313" key="2">
    <source>
        <dbReference type="Proteomes" id="UP000799092"/>
    </source>
</evidence>
<organism evidence="1 2">
    <name type="scientific">Aquibacillus halophilus</name>
    <dbReference type="NCBI Taxonomy" id="930132"/>
    <lineage>
        <taxon>Bacteria</taxon>
        <taxon>Bacillati</taxon>
        <taxon>Bacillota</taxon>
        <taxon>Bacilli</taxon>
        <taxon>Bacillales</taxon>
        <taxon>Bacillaceae</taxon>
        <taxon>Aquibacillus</taxon>
    </lineage>
</organism>
<accession>A0A6A8DC78</accession>
<name>A0A6A8DC78_9BACI</name>
<dbReference type="Proteomes" id="UP000799092">
    <property type="component" value="Unassembled WGS sequence"/>
</dbReference>
<dbReference type="EMBL" id="WJNG01000008">
    <property type="protein sequence ID" value="MRH43315.1"/>
    <property type="molecule type" value="Genomic_DNA"/>
</dbReference>
<sequence>MVIVHSGDKLKSILEEKGIEKLKYQLYNLSENEDTIDSLNNQKLYFIVRNEPTTVVECKLFKTAKEVDESRNKPLKNYEAVQQYEMLKGVGINKYNSFYEELNLAEFYSNRLNGKPVKKEDIDEQAFYLMVSDDILKVKMEI</sequence>
<dbReference type="AlphaFoldDB" id="A0A6A8DC78"/>
<proteinExistence type="predicted"/>
<comment type="caution">
    <text evidence="1">The sequence shown here is derived from an EMBL/GenBank/DDBJ whole genome shotgun (WGS) entry which is preliminary data.</text>
</comment>
<protein>
    <submittedName>
        <fullName evidence="1">Uncharacterized protein</fullName>
    </submittedName>
</protein>
<keyword evidence="2" id="KW-1185">Reference proteome</keyword>
<evidence type="ECO:0000313" key="1">
    <source>
        <dbReference type="EMBL" id="MRH43315.1"/>
    </source>
</evidence>
<dbReference type="OrthoDB" id="2966940at2"/>
<dbReference type="RefSeq" id="WP_153736945.1">
    <property type="nucleotide sequence ID" value="NZ_WJNG01000008.1"/>
</dbReference>
<reference evidence="1" key="1">
    <citation type="submission" date="2019-11" db="EMBL/GenBank/DDBJ databases">
        <authorList>
            <person name="Li J."/>
        </authorList>
    </citation>
    <scope>NUCLEOTIDE SEQUENCE</scope>
    <source>
        <strain evidence="1">B6B</strain>
    </source>
</reference>